<name>A0A1C3XGE0_9HYPH</name>
<proteinExistence type="predicted"/>
<organism evidence="3 4">
    <name type="scientific">Rhizobium lusitanum</name>
    <dbReference type="NCBI Taxonomy" id="293958"/>
    <lineage>
        <taxon>Bacteria</taxon>
        <taxon>Pseudomonadati</taxon>
        <taxon>Pseudomonadota</taxon>
        <taxon>Alphaproteobacteria</taxon>
        <taxon>Hyphomicrobiales</taxon>
        <taxon>Rhizobiaceae</taxon>
        <taxon>Rhizobium/Agrobacterium group</taxon>
        <taxon>Rhizobium</taxon>
    </lineage>
</organism>
<dbReference type="Proteomes" id="UP000199205">
    <property type="component" value="Unassembled WGS sequence"/>
</dbReference>
<evidence type="ECO:0000313" key="4">
    <source>
        <dbReference type="Proteomes" id="UP000199205"/>
    </source>
</evidence>
<keyword evidence="1" id="KW-1133">Transmembrane helix</keyword>
<reference evidence="4" key="1">
    <citation type="submission" date="2016-08" db="EMBL/GenBank/DDBJ databases">
        <authorList>
            <person name="Varghese N."/>
            <person name="Submissions Spin"/>
        </authorList>
    </citation>
    <scope>NUCLEOTIDE SEQUENCE [LARGE SCALE GENOMIC DNA]</scope>
    <source>
        <strain evidence="4">P1-7</strain>
    </source>
</reference>
<feature type="transmembrane region" description="Helical" evidence="1">
    <location>
        <begin position="317"/>
        <end position="338"/>
    </location>
</feature>
<evidence type="ECO:0000313" key="3">
    <source>
        <dbReference type="EMBL" id="SCB51044.1"/>
    </source>
</evidence>
<dbReference type="Pfam" id="PF01757">
    <property type="entry name" value="Acyl_transf_3"/>
    <property type="match status" value="1"/>
</dbReference>
<evidence type="ECO:0000256" key="1">
    <source>
        <dbReference type="SAM" id="Phobius"/>
    </source>
</evidence>
<dbReference type="InterPro" id="IPR050879">
    <property type="entry name" value="Acyltransferase_3"/>
</dbReference>
<feature type="transmembrane region" description="Helical" evidence="1">
    <location>
        <begin position="183"/>
        <end position="203"/>
    </location>
</feature>
<feature type="transmembrane region" description="Helical" evidence="1">
    <location>
        <begin position="12"/>
        <end position="30"/>
    </location>
</feature>
<dbReference type="GO" id="GO:0000271">
    <property type="term" value="P:polysaccharide biosynthetic process"/>
    <property type="evidence" value="ECO:0007669"/>
    <property type="project" value="TreeGrafter"/>
</dbReference>
<keyword evidence="3" id="KW-0808">Transferase</keyword>
<dbReference type="GO" id="GO:0016020">
    <property type="term" value="C:membrane"/>
    <property type="evidence" value="ECO:0007669"/>
    <property type="project" value="TreeGrafter"/>
</dbReference>
<feature type="transmembrane region" description="Helical" evidence="1">
    <location>
        <begin position="251"/>
        <end position="268"/>
    </location>
</feature>
<dbReference type="InterPro" id="IPR002656">
    <property type="entry name" value="Acyl_transf_3_dom"/>
</dbReference>
<sequence>MTETKKRTRDLGLDHIRALAAFMVFSWHFLHYANGCPVPFEGAPSIFPLALLDEGHTGVALFMTLSGYLFAKILDGRSVNYLAFLSRRATRLLPLLFAMLVVEGVREYVVGADLVGYSRSLATGLIEPTLPNGAWSLTVEFHFYLLLPLLLFLCRKSPALLFAAIFLAVGLRTFLFIRNDTVFWPAYWTLAGRLDQFVFGILAYHYRSMIIKKHVLALVLGTVFCVFYYLFDRMGGFYRMPQYPSPSPIWIILPTIEGAFFSALIAYYDGSFQHPRGLLSRFIAKIGKYSYSIYLWHFYVVFLMADFVQRHIMNISYYYIGQVWALLCFLALVPFAFVSYQIFEKPFMNVGLSYSRKTGPQQPSLVV</sequence>
<feature type="transmembrane region" description="Helical" evidence="1">
    <location>
        <begin position="215"/>
        <end position="231"/>
    </location>
</feature>
<feature type="domain" description="Acyltransferase 3" evidence="2">
    <location>
        <begin position="11"/>
        <end position="333"/>
    </location>
</feature>
<feature type="transmembrane region" description="Helical" evidence="1">
    <location>
        <begin position="50"/>
        <end position="71"/>
    </location>
</feature>
<protein>
    <submittedName>
        <fullName evidence="3">Peptidoglycan/LPS O-acetylase OafA/YrhL, contains acyltransferase and SGNH-hydrolase domains</fullName>
    </submittedName>
</protein>
<keyword evidence="1" id="KW-0472">Membrane</keyword>
<accession>A0A1C3XGE0</accession>
<keyword evidence="1" id="KW-0812">Transmembrane</keyword>
<dbReference type="GO" id="GO:0016747">
    <property type="term" value="F:acyltransferase activity, transferring groups other than amino-acyl groups"/>
    <property type="evidence" value="ECO:0007669"/>
    <property type="project" value="InterPro"/>
</dbReference>
<evidence type="ECO:0000259" key="2">
    <source>
        <dbReference type="Pfam" id="PF01757"/>
    </source>
</evidence>
<dbReference type="RefSeq" id="WP_092576887.1">
    <property type="nucleotide sequence ID" value="NZ_FMAF01000036.1"/>
</dbReference>
<feature type="transmembrane region" description="Helical" evidence="1">
    <location>
        <begin position="92"/>
        <end position="112"/>
    </location>
</feature>
<feature type="transmembrane region" description="Helical" evidence="1">
    <location>
        <begin position="159"/>
        <end position="177"/>
    </location>
</feature>
<keyword evidence="3" id="KW-0012">Acyltransferase</keyword>
<dbReference type="PANTHER" id="PTHR23028:SF53">
    <property type="entry name" value="ACYL_TRANSF_3 DOMAIN-CONTAINING PROTEIN"/>
    <property type="match status" value="1"/>
</dbReference>
<feature type="transmembrane region" description="Helical" evidence="1">
    <location>
        <begin position="132"/>
        <end position="152"/>
    </location>
</feature>
<dbReference type="OrthoDB" id="9796461at2"/>
<feature type="transmembrane region" description="Helical" evidence="1">
    <location>
        <begin position="289"/>
        <end position="305"/>
    </location>
</feature>
<dbReference type="EMBL" id="FMAF01000036">
    <property type="protein sequence ID" value="SCB51044.1"/>
    <property type="molecule type" value="Genomic_DNA"/>
</dbReference>
<keyword evidence="3" id="KW-0378">Hydrolase</keyword>
<dbReference type="GO" id="GO:0016787">
    <property type="term" value="F:hydrolase activity"/>
    <property type="evidence" value="ECO:0007669"/>
    <property type="project" value="UniProtKB-KW"/>
</dbReference>
<gene>
    <name evidence="3" type="ORF">GA0061101_13634</name>
</gene>
<dbReference type="PANTHER" id="PTHR23028">
    <property type="entry name" value="ACETYLTRANSFERASE"/>
    <property type="match status" value="1"/>
</dbReference>
<dbReference type="AlphaFoldDB" id="A0A1C3XGE0"/>